<dbReference type="EMBL" id="KZ772726">
    <property type="protein sequence ID" value="PTQ37972.1"/>
    <property type="molecule type" value="Genomic_DNA"/>
</dbReference>
<keyword evidence="2" id="KW-1185">Reference proteome</keyword>
<proteinExistence type="predicted"/>
<evidence type="ECO:0000313" key="2">
    <source>
        <dbReference type="Proteomes" id="UP000244005"/>
    </source>
</evidence>
<reference evidence="2" key="1">
    <citation type="journal article" date="2017" name="Cell">
        <title>Insights into land plant evolution garnered from the Marchantia polymorpha genome.</title>
        <authorList>
            <person name="Bowman J.L."/>
            <person name="Kohchi T."/>
            <person name="Yamato K.T."/>
            <person name="Jenkins J."/>
            <person name="Shu S."/>
            <person name="Ishizaki K."/>
            <person name="Yamaoka S."/>
            <person name="Nishihama R."/>
            <person name="Nakamura Y."/>
            <person name="Berger F."/>
            <person name="Adam C."/>
            <person name="Aki S.S."/>
            <person name="Althoff F."/>
            <person name="Araki T."/>
            <person name="Arteaga-Vazquez M.A."/>
            <person name="Balasubrmanian S."/>
            <person name="Barry K."/>
            <person name="Bauer D."/>
            <person name="Boehm C.R."/>
            <person name="Briginshaw L."/>
            <person name="Caballero-Perez J."/>
            <person name="Catarino B."/>
            <person name="Chen F."/>
            <person name="Chiyoda S."/>
            <person name="Chovatia M."/>
            <person name="Davies K.M."/>
            <person name="Delmans M."/>
            <person name="Demura T."/>
            <person name="Dierschke T."/>
            <person name="Dolan L."/>
            <person name="Dorantes-Acosta A.E."/>
            <person name="Eklund D.M."/>
            <person name="Florent S.N."/>
            <person name="Flores-Sandoval E."/>
            <person name="Fujiyama A."/>
            <person name="Fukuzawa H."/>
            <person name="Galik B."/>
            <person name="Grimanelli D."/>
            <person name="Grimwood J."/>
            <person name="Grossniklaus U."/>
            <person name="Hamada T."/>
            <person name="Haseloff J."/>
            <person name="Hetherington A.J."/>
            <person name="Higo A."/>
            <person name="Hirakawa Y."/>
            <person name="Hundley H.N."/>
            <person name="Ikeda Y."/>
            <person name="Inoue K."/>
            <person name="Inoue S.I."/>
            <person name="Ishida S."/>
            <person name="Jia Q."/>
            <person name="Kakita M."/>
            <person name="Kanazawa T."/>
            <person name="Kawai Y."/>
            <person name="Kawashima T."/>
            <person name="Kennedy M."/>
            <person name="Kinose K."/>
            <person name="Kinoshita T."/>
            <person name="Kohara Y."/>
            <person name="Koide E."/>
            <person name="Komatsu K."/>
            <person name="Kopischke S."/>
            <person name="Kubo M."/>
            <person name="Kyozuka J."/>
            <person name="Lagercrantz U."/>
            <person name="Lin S.S."/>
            <person name="Lindquist E."/>
            <person name="Lipzen A.M."/>
            <person name="Lu C.W."/>
            <person name="De Luna E."/>
            <person name="Martienssen R.A."/>
            <person name="Minamino N."/>
            <person name="Mizutani M."/>
            <person name="Mizutani M."/>
            <person name="Mochizuki N."/>
            <person name="Monte I."/>
            <person name="Mosher R."/>
            <person name="Nagasaki H."/>
            <person name="Nakagami H."/>
            <person name="Naramoto S."/>
            <person name="Nishitani K."/>
            <person name="Ohtani M."/>
            <person name="Okamoto T."/>
            <person name="Okumura M."/>
            <person name="Phillips J."/>
            <person name="Pollak B."/>
            <person name="Reinders A."/>
            <person name="Rovekamp M."/>
            <person name="Sano R."/>
            <person name="Sawa S."/>
            <person name="Schmid M.W."/>
            <person name="Shirakawa M."/>
            <person name="Solano R."/>
            <person name="Spunde A."/>
            <person name="Suetsugu N."/>
            <person name="Sugano S."/>
            <person name="Sugiyama A."/>
            <person name="Sun R."/>
            <person name="Suzuki Y."/>
            <person name="Takenaka M."/>
            <person name="Takezawa D."/>
            <person name="Tomogane H."/>
            <person name="Tsuzuki M."/>
            <person name="Ueda T."/>
            <person name="Umeda M."/>
            <person name="Ward J.M."/>
            <person name="Watanabe Y."/>
            <person name="Yazaki K."/>
            <person name="Yokoyama R."/>
            <person name="Yoshitake Y."/>
            <person name="Yotsui I."/>
            <person name="Zachgo S."/>
            <person name="Schmutz J."/>
        </authorList>
    </citation>
    <scope>NUCLEOTIDE SEQUENCE [LARGE SCALE GENOMIC DNA]</scope>
    <source>
        <strain evidence="2">Tak-1</strain>
    </source>
</reference>
<evidence type="ECO:0000313" key="1">
    <source>
        <dbReference type="EMBL" id="PTQ37972.1"/>
    </source>
</evidence>
<dbReference type="AlphaFoldDB" id="A0A2R6WVU7"/>
<sequence length="92" mass="10457">MEWPGQTVQCVWGEATFRHSNQVWAEGANSWEPKPQLFSGTAPLSHRAGSPAVPRFVPYEIVVMRLLSRTHSFHPLVLSWPVEEVGTRERDC</sequence>
<dbReference type="Gramene" id="Mp4g16150.1">
    <property type="protein sequence ID" value="Mp4g16150.1.cds1"/>
    <property type="gene ID" value="Mp4g16150"/>
</dbReference>
<accession>A0A2R6WVU7</accession>
<protein>
    <submittedName>
        <fullName evidence="1">Uncharacterized protein</fullName>
    </submittedName>
</protein>
<dbReference type="Proteomes" id="UP000244005">
    <property type="component" value="Unassembled WGS sequence"/>
</dbReference>
<gene>
    <name evidence="1" type="ORF">MARPO_0054s0080</name>
</gene>
<name>A0A2R6WVU7_MARPO</name>
<organism evidence="1 2">
    <name type="scientific">Marchantia polymorpha</name>
    <name type="common">Common liverwort</name>
    <name type="synonym">Marchantia aquatica</name>
    <dbReference type="NCBI Taxonomy" id="3197"/>
    <lineage>
        <taxon>Eukaryota</taxon>
        <taxon>Viridiplantae</taxon>
        <taxon>Streptophyta</taxon>
        <taxon>Embryophyta</taxon>
        <taxon>Marchantiophyta</taxon>
        <taxon>Marchantiopsida</taxon>
        <taxon>Marchantiidae</taxon>
        <taxon>Marchantiales</taxon>
        <taxon>Marchantiaceae</taxon>
        <taxon>Marchantia</taxon>
    </lineage>
</organism>